<reference evidence="1 2" key="1">
    <citation type="journal article" date="2007" name="Science">
        <title>Sea anemone genome reveals ancestral eumetazoan gene repertoire and genomic organization.</title>
        <authorList>
            <person name="Putnam N.H."/>
            <person name="Srivastava M."/>
            <person name="Hellsten U."/>
            <person name="Dirks B."/>
            <person name="Chapman J."/>
            <person name="Salamov A."/>
            <person name="Terry A."/>
            <person name="Shapiro H."/>
            <person name="Lindquist E."/>
            <person name="Kapitonov V.V."/>
            <person name="Jurka J."/>
            <person name="Genikhovich G."/>
            <person name="Grigoriev I.V."/>
            <person name="Lucas S.M."/>
            <person name="Steele R.E."/>
            <person name="Finnerty J.R."/>
            <person name="Technau U."/>
            <person name="Martindale M.Q."/>
            <person name="Rokhsar D.S."/>
        </authorList>
    </citation>
    <scope>NUCLEOTIDE SEQUENCE [LARGE SCALE GENOMIC DNA]</scope>
    <source>
        <strain evidence="2">CH2 X CH6</strain>
    </source>
</reference>
<dbReference type="OrthoDB" id="426235at2759"/>
<dbReference type="InterPro" id="IPR006439">
    <property type="entry name" value="HAD-SF_hydro_IA"/>
</dbReference>
<dbReference type="SUPFAM" id="SSF56784">
    <property type="entry name" value="HAD-like"/>
    <property type="match status" value="1"/>
</dbReference>
<dbReference type="HOGENOM" id="CLU_045011_11_2_1"/>
<dbReference type="SFLD" id="SFLDG01129">
    <property type="entry name" value="C1.5:_HAD__Beta-PGM__Phosphata"/>
    <property type="match status" value="1"/>
</dbReference>
<dbReference type="Proteomes" id="UP000001593">
    <property type="component" value="Unassembled WGS sequence"/>
</dbReference>
<proteinExistence type="predicted"/>
<dbReference type="eggNOG" id="KOG2914">
    <property type="taxonomic scope" value="Eukaryota"/>
</dbReference>
<dbReference type="SFLD" id="SFLDS00003">
    <property type="entry name" value="Haloacid_Dehalogenase"/>
    <property type="match status" value="1"/>
</dbReference>
<dbReference type="Gene3D" id="1.10.260.80">
    <property type="match status" value="1"/>
</dbReference>
<protein>
    <submittedName>
        <fullName evidence="1">Uncharacterized protein</fullName>
    </submittedName>
</protein>
<dbReference type="InParanoid" id="A7RSE1"/>
<dbReference type="EMBL" id="DS469534">
    <property type="protein sequence ID" value="EDO45548.1"/>
    <property type="molecule type" value="Genomic_DNA"/>
</dbReference>
<evidence type="ECO:0000313" key="2">
    <source>
        <dbReference type="Proteomes" id="UP000001593"/>
    </source>
</evidence>
<dbReference type="AlphaFoldDB" id="A7RSE1"/>
<dbReference type="OMA" id="QTYMFKE"/>
<name>A7RSE1_NEMVE</name>
<gene>
    <name evidence="1" type="ORF">NEMVEDRAFT_v1g240374</name>
</gene>
<keyword evidence="2" id="KW-1185">Reference proteome</keyword>
<dbReference type="KEGG" id="nve:5517669"/>
<dbReference type="InterPro" id="IPR036412">
    <property type="entry name" value="HAD-like_sf"/>
</dbReference>
<dbReference type="InterPro" id="IPR041492">
    <property type="entry name" value="HAD_2"/>
</dbReference>
<dbReference type="InterPro" id="IPR023214">
    <property type="entry name" value="HAD_sf"/>
</dbReference>
<dbReference type="PANTHER" id="PTHR43885">
    <property type="entry name" value="HALOACID DEHALOGENASE-LIKE HYDROLASE"/>
    <property type="match status" value="1"/>
</dbReference>
<dbReference type="PANTHER" id="PTHR43885:SF1">
    <property type="entry name" value="SUPERFAMILY HYDROLASE, PUTATIVE (AFU_ORTHOLOGUE AFUA_4G13290)-RELATED"/>
    <property type="match status" value="1"/>
</dbReference>
<sequence>MGSIRELISTGQKDSDFLMFRQISYRIFSSKLSSMASRKSGKEAIIHIKGVIFDLDGTLTLPVLNFTELRRRLGCPPPPYDLLEFVRQQPEKQKIRLYQIIEDFEEEGNRNMKLQPGVRQLLKFLASQGLHRAIVTRNAQPCVDYLLDVLGDPESYGGPFTHMLTRDFKPTKPDPAPVQYICRQWGIPPSQAIMVGDHLHDIQSGNTAGAVTILVNNKKNGAYKKESDFNVDLLEGIINLLKNSPFTVNRSPSAPPAPIEGS</sequence>
<dbReference type="Pfam" id="PF13419">
    <property type="entry name" value="HAD_2"/>
    <property type="match status" value="1"/>
</dbReference>
<evidence type="ECO:0000313" key="1">
    <source>
        <dbReference type="EMBL" id="EDO45548.1"/>
    </source>
</evidence>
<dbReference type="STRING" id="45351.A7RSE1"/>
<organism evidence="1 2">
    <name type="scientific">Nematostella vectensis</name>
    <name type="common">Starlet sea anemone</name>
    <dbReference type="NCBI Taxonomy" id="45351"/>
    <lineage>
        <taxon>Eukaryota</taxon>
        <taxon>Metazoa</taxon>
        <taxon>Cnidaria</taxon>
        <taxon>Anthozoa</taxon>
        <taxon>Hexacorallia</taxon>
        <taxon>Actiniaria</taxon>
        <taxon>Edwardsiidae</taxon>
        <taxon>Nematostella</taxon>
    </lineage>
</organism>
<accession>A7RSE1</accession>
<dbReference type="Gene3D" id="3.40.50.1000">
    <property type="entry name" value="HAD superfamily/HAD-like"/>
    <property type="match status" value="1"/>
</dbReference>
<dbReference type="NCBIfam" id="TIGR01549">
    <property type="entry name" value="HAD-SF-IA-v1"/>
    <property type="match status" value="1"/>
</dbReference>